<organism evidence="1 2">
    <name type="scientific">Portunus trituberculatus</name>
    <name type="common">Swimming crab</name>
    <name type="synonym">Neptunus trituberculatus</name>
    <dbReference type="NCBI Taxonomy" id="210409"/>
    <lineage>
        <taxon>Eukaryota</taxon>
        <taxon>Metazoa</taxon>
        <taxon>Ecdysozoa</taxon>
        <taxon>Arthropoda</taxon>
        <taxon>Crustacea</taxon>
        <taxon>Multicrustacea</taxon>
        <taxon>Malacostraca</taxon>
        <taxon>Eumalacostraca</taxon>
        <taxon>Eucarida</taxon>
        <taxon>Decapoda</taxon>
        <taxon>Pleocyemata</taxon>
        <taxon>Brachyura</taxon>
        <taxon>Eubrachyura</taxon>
        <taxon>Portunoidea</taxon>
        <taxon>Portunidae</taxon>
        <taxon>Portuninae</taxon>
        <taxon>Portunus</taxon>
    </lineage>
</organism>
<accession>A0A5B7EXL1</accession>
<comment type="caution">
    <text evidence="1">The sequence shown here is derived from an EMBL/GenBank/DDBJ whole genome shotgun (WGS) entry which is preliminary data.</text>
</comment>
<dbReference type="EMBL" id="VSRR010004219">
    <property type="protein sequence ID" value="MPC38952.1"/>
    <property type="molecule type" value="Genomic_DNA"/>
</dbReference>
<reference evidence="1 2" key="1">
    <citation type="submission" date="2019-05" db="EMBL/GenBank/DDBJ databases">
        <title>Another draft genome of Portunus trituberculatus and its Hox gene families provides insights of decapod evolution.</title>
        <authorList>
            <person name="Jeong J.-H."/>
            <person name="Song I."/>
            <person name="Kim S."/>
            <person name="Choi T."/>
            <person name="Kim D."/>
            <person name="Ryu S."/>
            <person name="Kim W."/>
        </authorList>
    </citation>
    <scope>NUCLEOTIDE SEQUENCE [LARGE SCALE GENOMIC DNA]</scope>
    <source>
        <tissue evidence="1">Muscle</tissue>
    </source>
</reference>
<dbReference type="Proteomes" id="UP000324222">
    <property type="component" value="Unassembled WGS sequence"/>
</dbReference>
<protein>
    <submittedName>
        <fullName evidence="1">Uncharacterized protein</fullName>
    </submittedName>
</protein>
<gene>
    <name evidence="1" type="ORF">E2C01_032471</name>
</gene>
<keyword evidence="2" id="KW-1185">Reference proteome</keyword>
<name>A0A5B7EXL1_PORTR</name>
<evidence type="ECO:0000313" key="1">
    <source>
        <dbReference type="EMBL" id="MPC38952.1"/>
    </source>
</evidence>
<proteinExistence type="predicted"/>
<evidence type="ECO:0000313" key="2">
    <source>
        <dbReference type="Proteomes" id="UP000324222"/>
    </source>
</evidence>
<dbReference type="AlphaFoldDB" id="A0A5B7EXL1"/>
<sequence>MKMLVNDFVRHLMLTHSDLLHSTMSSTDTCHPDKAESTTWTTMKVSRCTDAYKLPTYTTCNWNSVLFQGSRRLSRPVICQEPLCPVRRGETPRLRVENLLARAISTAIRSNAKLSTKEKHA</sequence>